<sequence>MKKFLILLLSITLFTACSDDDSDTNDGTEIVGKWFLESLRPVGGDNTLNSCNQDSYIEFNSDGTGSSEFFEETETGCESEGVDSGNWSYNGGNSYTIVVPNFGSTTGNVNFTGDNQFIFTSPELPGVEVVFVK</sequence>
<proteinExistence type="predicted"/>
<feature type="chain" id="PRO_5040880797" evidence="1">
    <location>
        <begin position="19"/>
        <end position="133"/>
    </location>
</feature>
<protein>
    <submittedName>
        <fullName evidence="3">Lipocalin family protein</fullName>
    </submittedName>
</protein>
<feature type="signal peptide" evidence="1">
    <location>
        <begin position="1"/>
        <end position="18"/>
    </location>
</feature>
<reference evidence="3" key="1">
    <citation type="submission" date="2021-10" db="EMBL/GenBank/DDBJ databases">
        <title>Gramella sp. ASW11-100T, isolated from marine sediment.</title>
        <authorList>
            <person name="Xia C."/>
        </authorList>
    </citation>
    <scope>NUCLEOTIDE SEQUENCE</scope>
    <source>
        <strain evidence="3">ASW11-100</strain>
    </source>
</reference>
<evidence type="ECO:0000256" key="1">
    <source>
        <dbReference type="SAM" id="SignalP"/>
    </source>
</evidence>
<name>A0A9X1LI81_9FLAO</name>
<evidence type="ECO:0000313" key="4">
    <source>
        <dbReference type="Proteomes" id="UP001139414"/>
    </source>
</evidence>
<dbReference type="InterPro" id="IPR024311">
    <property type="entry name" value="Lipocalin-like"/>
</dbReference>
<keyword evidence="1" id="KW-0732">Signal</keyword>
<keyword evidence="4" id="KW-1185">Reference proteome</keyword>
<dbReference type="Pfam" id="PF13648">
    <property type="entry name" value="Lipocalin_4"/>
    <property type="match status" value="1"/>
</dbReference>
<evidence type="ECO:0000259" key="2">
    <source>
        <dbReference type="Pfam" id="PF13648"/>
    </source>
</evidence>
<feature type="domain" description="Lipocalin-like" evidence="2">
    <location>
        <begin position="30"/>
        <end position="114"/>
    </location>
</feature>
<comment type="caution">
    <text evidence="3">The sequence shown here is derived from an EMBL/GenBank/DDBJ whole genome shotgun (WGS) entry which is preliminary data.</text>
</comment>
<evidence type="ECO:0000313" key="3">
    <source>
        <dbReference type="EMBL" id="MCB7480792.1"/>
    </source>
</evidence>
<dbReference type="PROSITE" id="PS51257">
    <property type="entry name" value="PROKAR_LIPOPROTEIN"/>
    <property type="match status" value="1"/>
</dbReference>
<organism evidence="3 4">
    <name type="scientific">Christiangramia sediminis</name>
    <dbReference type="NCBI Taxonomy" id="2881336"/>
    <lineage>
        <taxon>Bacteria</taxon>
        <taxon>Pseudomonadati</taxon>
        <taxon>Bacteroidota</taxon>
        <taxon>Flavobacteriia</taxon>
        <taxon>Flavobacteriales</taxon>
        <taxon>Flavobacteriaceae</taxon>
        <taxon>Christiangramia</taxon>
    </lineage>
</organism>
<dbReference type="RefSeq" id="WP_229339145.1">
    <property type="nucleotide sequence ID" value="NZ_JAJBZG010000002.1"/>
</dbReference>
<accession>A0A9X1LI81</accession>
<dbReference type="EMBL" id="JAJBZG010000002">
    <property type="protein sequence ID" value="MCB7480792.1"/>
    <property type="molecule type" value="Genomic_DNA"/>
</dbReference>
<gene>
    <name evidence="3" type="ORF">LGQ90_05880</name>
</gene>
<dbReference type="AlphaFoldDB" id="A0A9X1LI81"/>
<dbReference type="Proteomes" id="UP001139414">
    <property type="component" value="Unassembled WGS sequence"/>
</dbReference>